<evidence type="ECO:0000256" key="3">
    <source>
        <dbReference type="SAM" id="SignalP"/>
    </source>
</evidence>
<feature type="chain" id="PRO_5046967258" description="Lipoprotein antigen" evidence="3">
    <location>
        <begin position="20"/>
        <end position="144"/>
    </location>
</feature>
<keyword evidence="3" id="KW-0732">Signal</keyword>
<sequence>MVTSRIPLIVLACTLTAGASACSLLDSADADAVVEIGGKRYDGKAGYTAITCSRQDGVIDLKSGEDGRPGLLGSISEDPAQPSTLTMVVDDFPYQATHGLGAGSDLGSITVASDGDDYTLTGTALGMGNSQQAEYRIEVRCGRR</sequence>
<dbReference type="RefSeq" id="WP_141007370.1">
    <property type="nucleotide sequence ID" value="NZ_BAAAOR010000030.1"/>
</dbReference>
<comment type="caution">
    <text evidence="4">The sequence shown here is derived from an EMBL/GenBank/DDBJ whole genome shotgun (WGS) entry which is preliminary data.</text>
</comment>
<organism evidence="4 5">
    <name type="scientific">Nocardioides humi</name>
    <dbReference type="NCBI Taxonomy" id="449461"/>
    <lineage>
        <taxon>Bacteria</taxon>
        <taxon>Bacillati</taxon>
        <taxon>Actinomycetota</taxon>
        <taxon>Actinomycetes</taxon>
        <taxon>Propionibacteriales</taxon>
        <taxon>Nocardioidaceae</taxon>
        <taxon>Nocardioides</taxon>
    </lineage>
</organism>
<dbReference type="PROSITE" id="PS51257">
    <property type="entry name" value="PROKAR_LIPOPROTEIN"/>
    <property type="match status" value="1"/>
</dbReference>
<evidence type="ECO:0008006" key="6">
    <source>
        <dbReference type="Google" id="ProtNLM"/>
    </source>
</evidence>
<keyword evidence="2" id="KW-0472">Membrane</keyword>
<keyword evidence="5" id="KW-1185">Reference proteome</keyword>
<dbReference type="EMBL" id="BAAAOR010000030">
    <property type="protein sequence ID" value="GAA1534180.1"/>
    <property type="molecule type" value="Genomic_DNA"/>
</dbReference>
<feature type="signal peptide" evidence="3">
    <location>
        <begin position="1"/>
        <end position="19"/>
    </location>
</feature>
<dbReference type="InterPro" id="IPR008691">
    <property type="entry name" value="LpqH"/>
</dbReference>
<name>A0ABN2B7X5_9ACTN</name>
<accession>A0ABN2B7X5</accession>
<evidence type="ECO:0000256" key="2">
    <source>
        <dbReference type="ARBA" id="ARBA00023136"/>
    </source>
</evidence>
<gene>
    <name evidence="4" type="ORF">GCM10009788_41360</name>
</gene>
<dbReference type="Proteomes" id="UP001500842">
    <property type="component" value="Unassembled WGS sequence"/>
</dbReference>
<protein>
    <recommendedName>
        <fullName evidence="6">Lipoprotein antigen</fullName>
    </recommendedName>
</protein>
<proteinExistence type="predicted"/>
<evidence type="ECO:0000313" key="4">
    <source>
        <dbReference type="EMBL" id="GAA1534180.1"/>
    </source>
</evidence>
<evidence type="ECO:0000313" key="5">
    <source>
        <dbReference type="Proteomes" id="UP001500842"/>
    </source>
</evidence>
<keyword evidence="1" id="KW-1003">Cell membrane</keyword>
<evidence type="ECO:0000256" key="1">
    <source>
        <dbReference type="ARBA" id="ARBA00022475"/>
    </source>
</evidence>
<dbReference type="Pfam" id="PF05481">
    <property type="entry name" value="Myco_19_kDa"/>
    <property type="match status" value="1"/>
</dbReference>
<reference evidence="4 5" key="1">
    <citation type="journal article" date="2019" name="Int. J. Syst. Evol. Microbiol.">
        <title>The Global Catalogue of Microorganisms (GCM) 10K type strain sequencing project: providing services to taxonomists for standard genome sequencing and annotation.</title>
        <authorList>
            <consortium name="The Broad Institute Genomics Platform"/>
            <consortium name="The Broad Institute Genome Sequencing Center for Infectious Disease"/>
            <person name="Wu L."/>
            <person name="Ma J."/>
        </authorList>
    </citation>
    <scope>NUCLEOTIDE SEQUENCE [LARGE SCALE GENOMIC DNA]</scope>
    <source>
        <strain evidence="4 5">JCM 14942</strain>
    </source>
</reference>